<gene>
    <name evidence="6" type="ORF">FJV41_33990</name>
</gene>
<name>A0A540WR24_9BACT</name>
<dbReference type="EMBL" id="VIFM01000186">
    <property type="protein sequence ID" value="TQF11475.1"/>
    <property type="molecule type" value="Genomic_DNA"/>
</dbReference>
<dbReference type="Pfam" id="PF03466">
    <property type="entry name" value="LysR_substrate"/>
    <property type="match status" value="1"/>
</dbReference>
<keyword evidence="7" id="KW-1185">Reference proteome</keyword>
<dbReference type="PANTHER" id="PTHR30537">
    <property type="entry name" value="HTH-TYPE TRANSCRIPTIONAL REGULATOR"/>
    <property type="match status" value="1"/>
</dbReference>
<protein>
    <submittedName>
        <fullName evidence="6">LysR family transcriptional regulator</fullName>
    </submittedName>
</protein>
<evidence type="ECO:0000256" key="2">
    <source>
        <dbReference type="ARBA" id="ARBA00023015"/>
    </source>
</evidence>
<dbReference type="GO" id="GO:0003700">
    <property type="term" value="F:DNA-binding transcription factor activity"/>
    <property type="evidence" value="ECO:0007669"/>
    <property type="project" value="InterPro"/>
</dbReference>
<dbReference type="Proteomes" id="UP000315369">
    <property type="component" value="Unassembled WGS sequence"/>
</dbReference>
<keyword evidence="2" id="KW-0805">Transcription regulation</keyword>
<comment type="similarity">
    <text evidence="1">Belongs to the LysR transcriptional regulatory family.</text>
</comment>
<accession>A0A540WR24</accession>
<dbReference type="Pfam" id="PF00126">
    <property type="entry name" value="HTH_1"/>
    <property type="match status" value="1"/>
</dbReference>
<dbReference type="PANTHER" id="PTHR30537:SF5">
    <property type="entry name" value="HTH-TYPE TRANSCRIPTIONAL ACTIVATOR TTDR-RELATED"/>
    <property type="match status" value="1"/>
</dbReference>
<feature type="domain" description="HTH lysR-type" evidence="5">
    <location>
        <begin position="10"/>
        <end position="67"/>
    </location>
</feature>
<evidence type="ECO:0000256" key="4">
    <source>
        <dbReference type="ARBA" id="ARBA00023163"/>
    </source>
</evidence>
<dbReference type="InterPro" id="IPR036390">
    <property type="entry name" value="WH_DNA-bd_sf"/>
</dbReference>
<dbReference type="PROSITE" id="PS50931">
    <property type="entry name" value="HTH_LYSR"/>
    <property type="match status" value="1"/>
</dbReference>
<evidence type="ECO:0000313" key="6">
    <source>
        <dbReference type="EMBL" id="TQF11475.1"/>
    </source>
</evidence>
<dbReference type="InterPro" id="IPR058163">
    <property type="entry name" value="LysR-type_TF_proteobact-type"/>
</dbReference>
<dbReference type="Gene3D" id="3.40.190.290">
    <property type="match status" value="1"/>
</dbReference>
<evidence type="ECO:0000313" key="7">
    <source>
        <dbReference type="Proteomes" id="UP000315369"/>
    </source>
</evidence>
<dbReference type="RefSeq" id="WP_141646759.1">
    <property type="nucleotide sequence ID" value="NZ_VIFM01000186.1"/>
</dbReference>
<dbReference type="InterPro" id="IPR005119">
    <property type="entry name" value="LysR_subst-bd"/>
</dbReference>
<organism evidence="6 7">
    <name type="scientific">Myxococcus llanfairpwllgwyngyllgogerychwyrndrobwllllantysiliogogogochensis</name>
    <dbReference type="NCBI Taxonomy" id="2590453"/>
    <lineage>
        <taxon>Bacteria</taxon>
        <taxon>Pseudomonadati</taxon>
        <taxon>Myxococcota</taxon>
        <taxon>Myxococcia</taxon>
        <taxon>Myxococcales</taxon>
        <taxon>Cystobacterineae</taxon>
        <taxon>Myxococcaceae</taxon>
        <taxon>Myxococcus</taxon>
    </lineage>
</organism>
<sequence>MHPGFTMKKDQLDGVMTLLSVARLRSFRAAATELGISPSAVSQIVRALEARAGVALLTRTTRSVGLTEAGRSFLERATPAVDELLAAFDSARSLGGKASGLLRLNIPRAVIPHVIEPILAGFCAAHPDVRIEIHAADHLSRIVDEGFDAGVRLGELVEADMVTVRLTPPFGFAVFGAPAYFERHGRPRKPEDLRAHTCINYRSGDGSLYRWQFQRKGQPLEIAVQGTVIVNDSALNLNAAAKGLGLAYAAQPLAAEHLRAGRLERVLASFCPDTPGLFLYFPSRLQAMPKLRAFIDYSRKHLKVSAP</sequence>
<dbReference type="OrthoDB" id="5416547at2"/>
<comment type="caution">
    <text evidence="6">The sequence shown here is derived from an EMBL/GenBank/DDBJ whole genome shotgun (WGS) entry which is preliminary data.</text>
</comment>
<dbReference type="SUPFAM" id="SSF53850">
    <property type="entry name" value="Periplasmic binding protein-like II"/>
    <property type="match status" value="1"/>
</dbReference>
<dbReference type="GO" id="GO:0003677">
    <property type="term" value="F:DNA binding"/>
    <property type="evidence" value="ECO:0007669"/>
    <property type="project" value="UniProtKB-KW"/>
</dbReference>
<keyword evidence="3" id="KW-0238">DNA-binding</keyword>
<dbReference type="FunFam" id="1.10.10.10:FF:000001">
    <property type="entry name" value="LysR family transcriptional regulator"/>
    <property type="match status" value="1"/>
</dbReference>
<proteinExistence type="inferred from homology"/>
<dbReference type="Gene3D" id="1.10.10.10">
    <property type="entry name" value="Winged helix-like DNA-binding domain superfamily/Winged helix DNA-binding domain"/>
    <property type="match status" value="1"/>
</dbReference>
<evidence type="ECO:0000259" key="5">
    <source>
        <dbReference type="PROSITE" id="PS50931"/>
    </source>
</evidence>
<dbReference type="InterPro" id="IPR000847">
    <property type="entry name" value="LysR_HTH_N"/>
</dbReference>
<keyword evidence="4" id="KW-0804">Transcription</keyword>
<dbReference type="InterPro" id="IPR036388">
    <property type="entry name" value="WH-like_DNA-bd_sf"/>
</dbReference>
<dbReference type="SUPFAM" id="SSF46785">
    <property type="entry name" value="Winged helix' DNA-binding domain"/>
    <property type="match status" value="1"/>
</dbReference>
<dbReference type="CDD" id="cd08474">
    <property type="entry name" value="PBP2_CrgA_like_5"/>
    <property type="match status" value="1"/>
</dbReference>
<evidence type="ECO:0000256" key="3">
    <source>
        <dbReference type="ARBA" id="ARBA00023125"/>
    </source>
</evidence>
<reference evidence="6 7" key="1">
    <citation type="submission" date="2019-06" db="EMBL/GenBank/DDBJ databases">
        <authorList>
            <person name="Livingstone P."/>
            <person name="Whitworth D."/>
        </authorList>
    </citation>
    <scope>NUCLEOTIDE SEQUENCE [LARGE SCALE GENOMIC DNA]</scope>
    <source>
        <strain evidence="6 7">AM401</strain>
    </source>
</reference>
<dbReference type="AlphaFoldDB" id="A0A540WR24"/>
<evidence type="ECO:0000256" key="1">
    <source>
        <dbReference type="ARBA" id="ARBA00009437"/>
    </source>
</evidence>